<feature type="region of interest" description="Disordered" evidence="1">
    <location>
        <begin position="1"/>
        <end position="29"/>
    </location>
</feature>
<comment type="caution">
    <text evidence="2">The sequence shown here is derived from an EMBL/GenBank/DDBJ whole genome shotgun (WGS) entry which is preliminary data.</text>
</comment>
<evidence type="ECO:0000256" key="1">
    <source>
        <dbReference type="SAM" id="MobiDB-lite"/>
    </source>
</evidence>
<dbReference type="AlphaFoldDB" id="A0A4Z2GKI6"/>
<protein>
    <submittedName>
        <fullName evidence="2">Uncharacterized protein</fullName>
    </submittedName>
</protein>
<dbReference type="EMBL" id="SRLO01000498">
    <property type="protein sequence ID" value="TNN54027.1"/>
    <property type="molecule type" value="Genomic_DNA"/>
</dbReference>
<dbReference type="Proteomes" id="UP000314294">
    <property type="component" value="Unassembled WGS sequence"/>
</dbReference>
<keyword evidence="3" id="KW-1185">Reference proteome</keyword>
<organism evidence="2 3">
    <name type="scientific">Liparis tanakae</name>
    <name type="common">Tanaka's snailfish</name>
    <dbReference type="NCBI Taxonomy" id="230148"/>
    <lineage>
        <taxon>Eukaryota</taxon>
        <taxon>Metazoa</taxon>
        <taxon>Chordata</taxon>
        <taxon>Craniata</taxon>
        <taxon>Vertebrata</taxon>
        <taxon>Euteleostomi</taxon>
        <taxon>Actinopterygii</taxon>
        <taxon>Neopterygii</taxon>
        <taxon>Teleostei</taxon>
        <taxon>Neoteleostei</taxon>
        <taxon>Acanthomorphata</taxon>
        <taxon>Eupercaria</taxon>
        <taxon>Perciformes</taxon>
        <taxon>Cottioidei</taxon>
        <taxon>Cottales</taxon>
        <taxon>Liparidae</taxon>
        <taxon>Liparis</taxon>
    </lineage>
</organism>
<evidence type="ECO:0000313" key="3">
    <source>
        <dbReference type="Proteomes" id="UP000314294"/>
    </source>
</evidence>
<dbReference type="OrthoDB" id="10056585at2759"/>
<evidence type="ECO:0000313" key="2">
    <source>
        <dbReference type="EMBL" id="TNN54027.1"/>
    </source>
</evidence>
<gene>
    <name evidence="2" type="ORF">EYF80_035761</name>
</gene>
<accession>A0A4Z2GKI6</accession>
<name>A0A4Z2GKI6_9TELE</name>
<reference evidence="2 3" key="1">
    <citation type="submission" date="2019-03" db="EMBL/GenBank/DDBJ databases">
        <title>First draft genome of Liparis tanakae, snailfish: a comprehensive survey of snailfish specific genes.</title>
        <authorList>
            <person name="Kim W."/>
            <person name="Song I."/>
            <person name="Jeong J.-H."/>
            <person name="Kim D."/>
            <person name="Kim S."/>
            <person name="Ryu S."/>
            <person name="Song J.Y."/>
            <person name="Lee S.K."/>
        </authorList>
    </citation>
    <scope>NUCLEOTIDE SEQUENCE [LARGE SCALE GENOMIC DNA]</scope>
    <source>
        <tissue evidence="2">Muscle</tissue>
    </source>
</reference>
<feature type="compositionally biased region" description="Basic and acidic residues" evidence="1">
    <location>
        <begin position="1"/>
        <end position="17"/>
    </location>
</feature>
<sequence>METEGRAEGEKELDKPGVEGPPEQTQAEEINQEEYFVHRTLLEDKTIRPKRMDPAWSVADLFRPIYPSACHPGFLPVYQPKPLQPVYQPPSLAAPGNSRCRLGMRESLLRFSQGLVQSPVFQSPVFRCQFQSPVFRRRFQSSMFQSPVFCRRLLFPLSRPAPVLPIPSPSRPALVPPVPSPSRSASCLPVQSRFPSIRALESHVKSKKHSDHAKARQQPAIASFCSTASIDVNASTLDGTSLLKRFIEAQILNDITALQMVKLDTNAKEARSRSSVLPYQCPPSTARSSRSSVIPQQCPPSVFTFHSALRHTSLTFSREPAAQARAVIDLHADVPLSPVLPTPPGGQYVSLDRGYIRTPIKQVILFFLD</sequence>
<proteinExistence type="predicted"/>